<comment type="caution">
    <text evidence="2">The sequence shown here is derived from an EMBL/GenBank/DDBJ whole genome shotgun (WGS) entry which is preliminary data.</text>
</comment>
<protein>
    <recommendedName>
        <fullName evidence="4">Tfp pilus assembly protein PilV</fullName>
    </recommendedName>
</protein>
<gene>
    <name evidence="2" type="ORF">Loak_1461</name>
</gene>
<sequence>MNTECGFSMTEVLVSLLLMTTTSLALLKQQWISNQRFNQIHLQTQALMQLDSASEQMMAGEKILPTDKRFKFIQRACAHSIRLSITWDCLAVHQQHKHGCRLQREWITG</sequence>
<proteinExistence type="predicted"/>
<name>A0A0W0WZP3_9GAMM</name>
<organism evidence="2 3">
    <name type="scientific">Legionella oakridgensis</name>
    <dbReference type="NCBI Taxonomy" id="29423"/>
    <lineage>
        <taxon>Bacteria</taxon>
        <taxon>Pseudomonadati</taxon>
        <taxon>Pseudomonadota</taxon>
        <taxon>Gammaproteobacteria</taxon>
        <taxon>Legionellales</taxon>
        <taxon>Legionellaceae</taxon>
        <taxon>Legionella</taxon>
    </lineage>
</organism>
<feature type="transmembrane region" description="Helical" evidence="1">
    <location>
        <begin position="6"/>
        <end position="27"/>
    </location>
</feature>
<evidence type="ECO:0008006" key="4">
    <source>
        <dbReference type="Google" id="ProtNLM"/>
    </source>
</evidence>
<evidence type="ECO:0000313" key="3">
    <source>
        <dbReference type="Proteomes" id="UP000054858"/>
    </source>
</evidence>
<keyword evidence="1" id="KW-1133">Transmembrane helix</keyword>
<accession>A0A0W0WZP3</accession>
<reference evidence="2 3" key="1">
    <citation type="submission" date="2015-11" db="EMBL/GenBank/DDBJ databases">
        <title>Genomic analysis of 38 Legionella species identifies large and diverse effector repertoires.</title>
        <authorList>
            <person name="Burstein D."/>
            <person name="Amaro F."/>
            <person name="Zusman T."/>
            <person name="Lifshitz Z."/>
            <person name="Cohen O."/>
            <person name="Gilbert J.A."/>
            <person name="Pupko T."/>
            <person name="Shuman H.A."/>
            <person name="Segal G."/>
        </authorList>
    </citation>
    <scope>NUCLEOTIDE SEQUENCE [LARGE SCALE GENOMIC DNA]</scope>
    <source>
        <strain evidence="2 3">Oak Ridge-10</strain>
    </source>
</reference>
<dbReference type="PATRIC" id="fig|29423.5.peg.1533"/>
<evidence type="ECO:0000313" key="2">
    <source>
        <dbReference type="EMBL" id="KTD37785.1"/>
    </source>
</evidence>
<dbReference type="EMBL" id="LNYP01000029">
    <property type="protein sequence ID" value="KTD37785.1"/>
    <property type="molecule type" value="Genomic_DNA"/>
</dbReference>
<dbReference type="AlphaFoldDB" id="A0A0W0WZP3"/>
<dbReference type="Proteomes" id="UP000054858">
    <property type="component" value="Unassembled WGS sequence"/>
</dbReference>
<keyword evidence="1" id="KW-0472">Membrane</keyword>
<keyword evidence="1" id="KW-0812">Transmembrane</keyword>
<dbReference type="RefSeq" id="WP_025385362.1">
    <property type="nucleotide sequence ID" value="NZ_LCUA01000002.1"/>
</dbReference>
<evidence type="ECO:0000256" key="1">
    <source>
        <dbReference type="SAM" id="Phobius"/>
    </source>
</evidence>